<dbReference type="GO" id="GO:0005739">
    <property type="term" value="C:mitochondrion"/>
    <property type="evidence" value="ECO:0007669"/>
    <property type="project" value="UniProtKB-SubCell"/>
</dbReference>
<keyword evidence="6" id="KW-0472">Membrane</keyword>
<keyword evidence="9" id="KW-1185">Reference proteome</keyword>
<dbReference type="PANTHER" id="PTHR48182:SF2">
    <property type="entry name" value="PROTEIN SERAC1"/>
    <property type="match status" value="1"/>
</dbReference>
<evidence type="ECO:0000256" key="4">
    <source>
        <dbReference type="ARBA" id="ARBA00022824"/>
    </source>
</evidence>
<protein>
    <recommendedName>
        <fullName evidence="10">DUF676 domain-containing protein</fullName>
    </recommendedName>
</protein>
<gene>
    <name evidence="8" type="ORF">BJ875DRAFT_207330</name>
</gene>
<evidence type="ECO:0000256" key="3">
    <source>
        <dbReference type="ARBA" id="ARBA00004370"/>
    </source>
</evidence>
<evidence type="ECO:0000256" key="7">
    <source>
        <dbReference type="SAM" id="MobiDB-lite"/>
    </source>
</evidence>
<comment type="subcellular location">
    <subcellularLocation>
        <location evidence="2">Endoplasmic reticulum</location>
    </subcellularLocation>
    <subcellularLocation>
        <location evidence="3">Membrane</location>
    </subcellularLocation>
    <subcellularLocation>
        <location evidence="1">Mitochondrion</location>
    </subcellularLocation>
</comment>
<name>A0A9P7YA08_9HELO</name>
<dbReference type="InterPro" id="IPR029058">
    <property type="entry name" value="AB_hydrolase_fold"/>
</dbReference>
<dbReference type="GO" id="GO:0016020">
    <property type="term" value="C:membrane"/>
    <property type="evidence" value="ECO:0007669"/>
    <property type="project" value="UniProtKB-SubCell"/>
</dbReference>
<evidence type="ECO:0000256" key="2">
    <source>
        <dbReference type="ARBA" id="ARBA00004240"/>
    </source>
</evidence>
<evidence type="ECO:0000256" key="6">
    <source>
        <dbReference type="ARBA" id="ARBA00023136"/>
    </source>
</evidence>
<feature type="compositionally biased region" description="Basic and acidic residues" evidence="7">
    <location>
        <begin position="635"/>
        <end position="647"/>
    </location>
</feature>
<dbReference type="Proteomes" id="UP000824998">
    <property type="component" value="Unassembled WGS sequence"/>
</dbReference>
<dbReference type="OrthoDB" id="341259at2759"/>
<feature type="region of interest" description="Disordered" evidence="7">
    <location>
        <begin position="635"/>
        <end position="682"/>
    </location>
</feature>
<evidence type="ECO:0000313" key="8">
    <source>
        <dbReference type="EMBL" id="KAG9229173.1"/>
    </source>
</evidence>
<evidence type="ECO:0000313" key="9">
    <source>
        <dbReference type="Proteomes" id="UP000824998"/>
    </source>
</evidence>
<accession>A0A9P7YA08</accession>
<dbReference type="Gene3D" id="3.40.50.1820">
    <property type="entry name" value="alpha/beta hydrolase"/>
    <property type="match status" value="1"/>
</dbReference>
<reference evidence="8" key="1">
    <citation type="journal article" date="2021" name="IMA Fungus">
        <title>Genomic characterization of three marine fungi, including Emericellopsis atlantica sp. nov. with signatures of a generalist lifestyle and marine biomass degradation.</title>
        <authorList>
            <person name="Hagestad O.C."/>
            <person name="Hou L."/>
            <person name="Andersen J.H."/>
            <person name="Hansen E.H."/>
            <person name="Altermark B."/>
            <person name="Li C."/>
            <person name="Kuhnert E."/>
            <person name="Cox R.J."/>
            <person name="Crous P.W."/>
            <person name="Spatafora J.W."/>
            <person name="Lail K."/>
            <person name="Amirebrahimi M."/>
            <person name="Lipzen A."/>
            <person name="Pangilinan J."/>
            <person name="Andreopoulos W."/>
            <person name="Hayes R.D."/>
            <person name="Ng V."/>
            <person name="Grigoriev I.V."/>
            <person name="Jackson S.A."/>
            <person name="Sutton T.D.S."/>
            <person name="Dobson A.D.W."/>
            <person name="Rama T."/>
        </authorList>
    </citation>
    <scope>NUCLEOTIDE SEQUENCE</scope>
    <source>
        <strain evidence="8">TRa018bII</strain>
    </source>
</reference>
<comment type="caution">
    <text evidence="8">The sequence shown here is derived from an EMBL/GenBank/DDBJ whole genome shotgun (WGS) entry which is preliminary data.</text>
</comment>
<dbReference type="EMBL" id="MU251805">
    <property type="protein sequence ID" value="KAG9229173.1"/>
    <property type="molecule type" value="Genomic_DNA"/>
</dbReference>
<proteinExistence type="predicted"/>
<dbReference type="InterPro" id="IPR052374">
    <property type="entry name" value="SERAC1"/>
</dbReference>
<evidence type="ECO:0000256" key="1">
    <source>
        <dbReference type="ARBA" id="ARBA00004173"/>
    </source>
</evidence>
<dbReference type="PANTHER" id="PTHR48182">
    <property type="entry name" value="PROTEIN SERAC1"/>
    <property type="match status" value="1"/>
</dbReference>
<evidence type="ECO:0008006" key="10">
    <source>
        <dbReference type="Google" id="ProtNLM"/>
    </source>
</evidence>
<dbReference type="AlphaFoldDB" id="A0A9P7YA08"/>
<dbReference type="SUPFAM" id="SSF53474">
    <property type="entry name" value="alpha/beta-Hydrolases"/>
    <property type="match status" value="1"/>
</dbReference>
<keyword evidence="4" id="KW-0256">Endoplasmic reticulum</keyword>
<dbReference type="GO" id="GO:0005783">
    <property type="term" value="C:endoplasmic reticulum"/>
    <property type="evidence" value="ECO:0007669"/>
    <property type="project" value="UniProtKB-SubCell"/>
</dbReference>
<feature type="compositionally biased region" description="Acidic residues" evidence="7">
    <location>
        <begin position="648"/>
        <end position="663"/>
    </location>
</feature>
<keyword evidence="5" id="KW-0496">Mitochondrion</keyword>
<organism evidence="8 9">
    <name type="scientific">Amylocarpus encephaloides</name>
    <dbReference type="NCBI Taxonomy" id="45428"/>
    <lineage>
        <taxon>Eukaryota</taxon>
        <taxon>Fungi</taxon>
        <taxon>Dikarya</taxon>
        <taxon>Ascomycota</taxon>
        <taxon>Pezizomycotina</taxon>
        <taxon>Leotiomycetes</taxon>
        <taxon>Helotiales</taxon>
        <taxon>Helotiales incertae sedis</taxon>
        <taxon>Amylocarpus</taxon>
    </lineage>
</organism>
<evidence type="ECO:0000256" key="5">
    <source>
        <dbReference type="ARBA" id="ARBA00023128"/>
    </source>
</evidence>
<sequence length="738" mass="82104">MLTWRRVVMVHGLMGPKRSNVPLWVEHWIPPDSTDNFITLHWSPSSIVGRDSSEGGLEREARKLLRQLNSYLRDAGPSYVLWAEDMGGAIVKLALTIAAREARYRRVLDAIPAVVFFGTPHRASSTHSLDSTVLAVIEACYSGLLGDWLPATINTLSRQLEGIHERFSLISHQFSIISHYQRSSFSTPCHVIVTEECATLGLENEITIGCNRPPRDMENLMNWQEESTLQIHLINIKIAHWERFKHFLNILESTRPKRELEGPVLSLPRSTKVMARCSRDSELVDWVSSENAPRYMKVAIGSTVDPSKLLNSMAGAMWKYPDTLWLACPSVDLGDASGILQDEVGIYAGLLQQVLTQQPRAFLHMQHLVSILTDAIRGHAESWKQRALWLCLRTVIQAPIGVSTYGFLHVNTSTSINVLRQVDSALQGTESMFRLVLAFTEGLPAGFDDLECIGLDFESEDLEDCHLVDTNLLSKAPANLTVKRDTPSTGSIEETMQRSTTSKNIPLQLLALRIQALGRPIFIALTWTAFATRPLSIDELDLVLAFDDSADSGGVSTLADFAHGSAFRLPKLLPDVVSIKLGRVFLLVSYAEMRHTLSQLSQIYLAPGLSPHLYIAQSCVIILLRHVLKAPEKGGAADDVKDTKFESDDSSDDSSDDFSDDSSSDTTKIEQEKTKQPNPETIEAPIANGLLLGQDETHSSDQVEPQQWAVDKMTDCQRILAEYTARNWMVHYKAGRGE</sequence>